<evidence type="ECO:0000259" key="5">
    <source>
        <dbReference type="PROSITE" id="PS50977"/>
    </source>
</evidence>
<dbReference type="Gene3D" id="1.10.357.10">
    <property type="entry name" value="Tetracycline Repressor, domain 2"/>
    <property type="match status" value="1"/>
</dbReference>
<evidence type="ECO:0000256" key="3">
    <source>
        <dbReference type="ARBA" id="ARBA00023163"/>
    </source>
</evidence>
<dbReference type="InterPro" id="IPR009057">
    <property type="entry name" value="Homeodomain-like_sf"/>
</dbReference>
<keyword evidence="3" id="KW-0804">Transcription</keyword>
<reference evidence="6 7" key="1">
    <citation type="submission" date="2017-12" db="EMBL/GenBank/DDBJ databases">
        <title>Phylogenetic diversity of female urinary microbiome.</title>
        <authorList>
            <person name="Thomas-White K."/>
            <person name="Wolfe A.J."/>
        </authorList>
    </citation>
    <scope>NUCLEOTIDE SEQUENCE [LARGE SCALE GENOMIC DNA]</scope>
    <source>
        <strain evidence="6 7">UMB0777</strain>
    </source>
</reference>
<dbReference type="Proteomes" id="UP000234662">
    <property type="component" value="Unassembled WGS sequence"/>
</dbReference>
<dbReference type="STRING" id="2055.BCM27_23330"/>
<dbReference type="RefSeq" id="WP_101820062.1">
    <property type="nucleotide sequence ID" value="NZ_CP096585.1"/>
</dbReference>
<accession>A0A2I1R9R9</accession>
<dbReference type="AlphaFoldDB" id="A0A2I1R9R9"/>
<dbReference type="Gene3D" id="1.10.10.60">
    <property type="entry name" value="Homeodomain-like"/>
    <property type="match status" value="1"/>
</dbReference>
<evidence type="ECO:0000256" key="1">
    <source>
        <dbReference type="ARBA" id="ARBA00023015"/>
    </source>
</evidence>
<evidence type="ECO:0000313" key="6">
    <source>
        <dbReference type="EMBL" id="PKZ65891.1"/>
    </source>
</evidence>
<dbReference type="InterPro" id="IPR050109">
    <property type="entry name" value="HTH-type_TetR-like_transc_reg"/>
</dbReference>
<proteinExistence type="predicted"/>
<evidence type="ECO:0000256" key="2">
    <source>
        <dbReference type="ARBA" id="ARBA00023125"/>
    </source>
</evidence>
<sequence length="207" mass="22911">MSATADAREDSPRSKRSQILTVAIEQFGRAGYEHTKWSSVAEQVGIGQTALYHYFESKAHCLMTIIRLELTDSIERFHAGTAGIPDPAGALGSALDSALRGSSSDMLRRRILQNHADILSIPRRSRREEADRVRSQELVAELEQHWADLLERGMDDGHFVRGDPVIVSRLVLGMLGSAWRWYLPGGPLSPNDFARAVSDSAIRMVTA</sequence>
<dbReference type="GO" id="GO:0000976">
    <property type="term" value="F:transcription cis-regulatory region binding"/>
    <property type="evidence" value="ECO:0007669"/>
    <property type="project" value="TreeGrafter"/>
</dbReference>
<keyword evidence="2 4" id="KW-0238">DNA-binding</keyword>
<organism evidence="6 7">
    <name type="scientific">Gordonia terrae</name>
    <dbReference type="NCBI Taxonomy" id="2055"/>
    <lineage>
        <taxon>Bacteria</taxon>
        <taxon>Bacillati</taxon>
        <taxon>Actinomycetota</taxon>
        <taxon>Actinomycetes</taxon>
        <taxon>Mycobacteriales</taxon>
        <taxon>Gordoniaceae</taxon>
        <taxon>Gordonia</taxon>
    </lineage>
</organism>
<keyword evidence="1" id="KW-0805">Transcription regulation</keyword>
<comment type="caution">
    <text evidence="6">The sequence shown here is derived from an EMBL/GenBank/DDBJ whole genome shotgun (WGS) entry which is preliminary data.</text>
</comment>
<dbReference type="PROSITE" id="PS50977">
    <property type="entry name" value="HTH_TETR_2"/>
    <property type="match status" value="1"/>
</dbReference>
<dbReference type="InterPro" id="IPR041490">
    <property type="entry name" value="KstR2_TetR_C"/>
</dbReference>
<gene>
    <name evidence="6" type="ORF">CYJ73_10125</name>
</gene>
<dbReference type="PANTHER" id="PTHR30055:SF240">
    <property type="entry name" value="HTH-TYPE TRANSCRIPTIONAL REGULATOR ACRR"/>
    <property type="match status" value="1"/>
</dbReference>
<dbReference type="Pfam" id="PF17932">
    <property type="entry name" value="TetR_C_24"/>
    <property type="match status" value="1"/>
</dbReference>
<evidence type="ECO:0000256" key="4">
    <source>
        <dbReference type="PROSITE-ProRule" id="PRU00335"/>
    </source>
</evidence>
<dbReference type="Pfam" id="PF00440">
    <property type="entry name" value="TetR_N"/>
    <property type="match status" value="1"/>
</dbReference>
<dbReference type="SUPFAM" id="SSF46689">
    <property type="entry name" value="Homeodomain-like"/>
    <property type="match status" value="1"/>
</dbReference>
<protein>
    <submittedName>
        <fullName evidence="6">TetR family transcriptional regulator</fullName>
    </submittedName>
</protein>
<dbReference type="InterPro" id="IPR001647">
    <property type="entry name" value="HTH_TetR"/>
</dbReference>
<dbReference type="EMBL" id="PKJC01000005">
    <property type="protein sequence ID" value="PKZ65891.1"/>
    <property type="molecule type" value="Genomic_DNA"/>
</dbReference>
<dbReference type="PRINTS" id="PR00455">
    <property type="entry name" value="HTHTETR"/>
</dbReference>
<dbReference type="GO" id="GO:0003700">
    <property type="term" value="F:DNA-binding transcription factor activity"/>
    <property type="evidence" value="ECO:0007669"/>
    <property type="project" value="TreeGrafter"/>
</dbReference>
<evidence type="ECO:0000313" key="7">
    <source>
        <dbReference type="Proteomes" id="UP000234662"/>
    </source>
</evidence>
<dbReference type="SUPFAM" id="SSF48498">
    <property type="entry name" value="Tetracyclin repressor-like, C-terminal domain"/>
    <property type="match status" value="1"/>
</dbReference>
<dbReference type="PANTHER" id="PTHR30055">
    <property type="entry name" value="HTH-TYPE TRANSCRIPTIONAL REGULATOR RUTR"/>
    <property type="match status" value="1"/>
</dbReference>
<feature type="DNA-binding region" description="H-T-H motif" evidence="4">
    <location>
        <begin position="36"/>
        <end position="55"/>
    </location>
</feature>
<dbReference type="InterPro" id="IPR036271">
    <property type="entry name" value="Tet_transcr_reg_TetR-rel_C_sf"/>
</dbReference>
<feature type="domain" description="HTH tetR-type" evidence="5">
    <location>
        <begin position="13"/>
        <end position="73"/>
    </location>
</feature>
<name>A0A2I1R9R9_9ACTN</name>